<evidence type="ECO:0000259" key="1">
    <source>
        <dbReference type="Pfam" id="PF13460"/>
    </source>
</evidence>
<proteinExistence type="predicted"/>
<dbReference type="SUPFAM" id="SSF51735">
    <property type="entry name" value="NAD(P)-binding Rossmann-fold domains"/>
    <property type="match status" value="1"/>
</dbReference>
<sequence>MHFTILPATPKTAQATIRALLASDPSASLRGVYRDLSRVPTDFASHPRFEAVQGDLADPASYAAHLKGTDGVFHVQPPVYDPERDLVGYTTRVSEGVKAAVKEGGVKRLVVVSSMGAQYEGTGEIISNHVAEGILGDAAPEVVFVRCGYFMENWAAALETIPEAGFFFTTFTPTDLKLPHIAIKDIGQTCADELLATGTALKTSPHVFDLCSPRKLSSVDVHKAWEEAAGKTIEMKVIPKEGLAEFYGTVFPPAIAESYVEMNVALLPGGIIVEDPSPTGETRHGKTELVEVFKQLLGA</sequence>
<dbReference type="Gene3D" id="3.40.50.720">
    <property type="entry name" value="NAD(P)-binding Rossmann-like Domain"/>
    <property type="match status" value="1"/>
</dbReference>
<feature type="domain" description="NAD(P)-binding" evidence="1">
    <location>
        <begin position="8"/>
        <end position="124"/>
    </location>
</feature>
<dbReference type="PANTHER" id="PTHR43162:SF1">
    <property type="entry name" value="PRESTALK A DIFFERENTIATION PROTEIN A"/>
    <property type="match status" value="1"/>
</dbReference>
<keyword evidence="3" id="KW-1185">Reference proteome</keyword>
<dbReference type="InterPro" id="IPR016040">
    <property type="entry name" value="NAD(P)-bd_dom"/>
</dbReference>
<organism evidence="2 3">
    <name type="scientific">Schizothecium vesticola</name>
    <dbReference type="NCBI Taxonomy" id="314040"/>
    <lineage>
        <taxon>Eukaryota</taxon>
        <taxon>Fungi</taxon>
        <taxon>Dikarya</taxon>
        <taxon>Ascomycota</taxon>
        <taxon>Pezizomycotina</taxon>
        <taxon>Sordariomycetes</taxon>
        <taxon>Sordariomycetidae</taxon>
        <taxon>Sordariales</taxon>
        <taxon>Schizotheciaceae</taxon>
        <taxon>Schizothecium</taxon>
    </lineage>
</organism>
<dbReference type="InterPro" id="IPR051604">
    <property type="entry name" value="Ergot_Alk_Oxidoreductase"/>
</dbReference>
<dbReference type="Gene3D" id="3.90.25.10">
    <property type="entry name" value="UDP-galactose 4-epimerase, domain 1"/>
    <property type="match status" value="1"/>
</dbReference>
<reference evidence="2" key="1">
    <citation type="submission" date="2023-06" db="EMBL/GenBank/DDBJ databases">
        <title>Genome-scale phylogeny and comparative genomics of the fungal order Sordariales.</title>
        <authorList>
            <consortium name="Lawrence Berkeley National Laboratory"/>
            <person name="Hensen N."/>
            <person name="Bonometti L."/>
            <person name="Westerberg I."/>
            <person name="Brannstrom I.O."/>
            <person name="Guillou S."/>
            <person name="Cros-Aarteil S."/>
            <person name="Calhoun S."/>
            <person name="Haridas S."/>
            <person name="Kuo A."/>
            <person name="Mondo S."/>
            <person name="Pangilinan J."/>
            <person name="Riley R."/>
            <person name="LaButti K."/>
            <person name="Andreopoulos B."/>
            <person name="Lipzen A."/>
            <person name="Chen C."/>
            <person name="Yanf M."/>
            <person name="Daum C."/>
            <person name="Ng V."/>
            <person name="Clum A."/>
            <person name="Steindorff A."/>
            <person name="Ohm R."/>
            <person name="Martin F."/>
            <person name="Silar P."/>
            <person name="Natvig D."/>
            <person name="Lalanne C."/>
            <person name="Gautier V."/>
            <person name="Ament-velasquez S.L."/>
            <person name="Kruys A."/>
            <person name="Hutchinson M.I."/>
            <person name="Powell A.J."/>
            <person name="Barry K."/>
            <person name="Miller A.N."/>
            <person name="Grigoriev I.V."/>
            <person name="Debuchy R."/>
            <person name="Gladieux P."/>
            <person name="Thoren M.H."/>
            <person name="Johannesson H."/>
        </authorList>
    </citation>
    <scope>NUCLEOTIDE SEQUENCE</scope>
    <source>
        <strain evidence="2">SMH3187-1</strain>
    </source>
</reference>
<dbReference type="AlphaFoldDB" id="A0AA40EWW0"/>
<dbReference type="PANTHER" id="PTHR43162">
    <property type="match status" value="1"/>
</dbReference>
<name>A0AA40EWW0_9PEZI</name>
<evidence type="ECO:0000313" key="3">
    <source>
        <dbReference type="Proteomes" id="UP001172155"/>
    </source>
</evidence>
<gene>
    <name evidence="2" type="ORF">B0T18DRAFT_438763</name>
</gene>
<dbReference type="EMBL" id="JAUKUD010000004">
    <property type="protein sequence ID" value="KAK0747042.1"/>
    <property type="molecule type" value="Genomic_DNA"/>
</dbReference>
<accession>A0AA40EWW0</accession>
<comment type="caution">
    <text evidence="2">The sequence shown here is derived from an EMBL/GenBank/DDBJ whole genome shotgun (WGS) entry which is preliminary data.</text>
</comment>
<dbReference type="InterPro" id="IPR036291">
    <property type="entry name" value="NAD(P)-bd_dom_sf"/>
</dbReference>
<protein>
    <recommendedName>
        <fullName evidence="1">NAD(P)-binding domain-containing protein</fullName>
    </recommendedName>
</protein>
<evidence type="ECO:0000313" key="2">
    <source>
        <dbReference type="EMBL" id="KAK0747042.1"/>
    </source>
</evidence>
<dbReference type="Proteomes" id="UP001172155">
    <property type="component" value="Unassembled WGS sequence"/>
</dbReference>
<dbReference type="Pfam" id="PF13460">
    <property type="entry name" value="NAD_binding_10"/>
    <property type="match status" value="1"/>
</dbReference>